<proteinExistence type="predicted"/>
<dbReference type="RefSeq" id="WP_126416919.1">
    <property type="nucleotide sequence ID" value="NZ_LR134476.1"/>
</dbReference>
<name>A0A448PG21_9ACTO</name>
<dbReference type="EMBL" id="LR134476">
    <property type="protein sequence ID" value="VEI13860.1"/>
    <property type="molecule type" value="Genomic_DNA"/>
</dbReference>
<organism evidence="1 2">
    <name type="scientific">Trueperella bialowiezensis</name>
    <dbReference type="NCBI Taxonomy" id="312285"/>
    <lineage>
        <taxon>Bacteria</taxon>
        <taxon>Bacillati</taxon>
        <taxon>Actinomycetota</taxon>
        <taxon>Actinomycetes</taxon>
        <taxon>Actinomycetales</taxon>
        <taxon>Actinomycetaceae</taxon>
        <taxon>Trueperella</taxon>
    </lineage>
</organism>
<dbReference type="Proteomes" id="UP000269542">
    <property type="component" value="Chromosome"/>
</dbReference>
<protein>
    <recommendedName>
        <fullName evidence="3">Virulence protein</fullName>
    </recommendedName>
</protein>
<sequence>MTTITFEPHEAGRKKLTGTIANLLGVAAVYAGTPSFAYQIGQATLDRHWTLTLPDGVDAKAVRQAAAQAGFTTITTSGTTAPTSAGEAGEIGLTVVVPADGWTSRTRANLGALLAAKGDLIARALKIEATPVEFTCDTVVFPWFATMPSKEVGEAAAWLITALCDRAATATRIRSKPPVPGNDKYTMRCFLISLGCIGPEHKTTRKVLLANLEGDSAWRTPPSGERDIAQSHGK</sequence>
<dbReference type="OrthoDB" id="7069211at2"/>
<evidence type="ECO:0000313" key="2">
    <source>
        <dbReference type="Proteomes" id="UP000269542"/>
    </source>
</evidence>
<reference evidence="1 2" key="1">
    <citation type="submission" date="2018-12" db="EMBL/GenBank/DDBJ databases">
        <authorList>
            <consortium name="Pathogen Informatics"/>
        </authorList>
    </citation>
    <scope>NUCLEOTIDE SEQUENCE [LARGE SCALE GENOMIC DNA]</scope>
    <source>
        <strain evidence="1 2">NCTC13354</strain>
    </source>
</reference>
<keyword evidence="2" id="KW-1185">Reference proteome</keyword>
<evidence type="ECO:0008006" key="3">
    <source>
        <dbReference type="Google" id="ProtNLM"/>
    </source>
</evidence>
<evidence type="ECO:0000313" key="1">
    <source>
        <dbReference type="EMBL" id="VEI13860.1"/>
    </source>
</evidence>
<gene>
    <name evidence="1" type="ORF">NCTC13354_01583</name>
</gene>
<accession>A0A448PG21</accession>
<dbReference type="KEGG" id="tbw:NCTC13354_01583"/>
<dbReference type="AlphaFoldDB" id="A0A448PG21"/>